<dbReference type="Proteomes" id="UP000231962">
    <property type="component" value="Unassembled WGS sequence"/>
</dbReference>
<organism evidence="3 5">
    <name type="scientific">Leptospira perolatii</name>
    <dbReference type="NCBI Taxonomy" id="2023191"/>
    <lineage>
        <taxon>Bacteria</taxon>
        <taxon>Pseudomonadati</taxon>
        <taxon>Spirochaetota</taxon>
        <taxon>Spirochaetia</taxon>
        <taxon>Leptospirales</taxon>
        <taxon>Leptospiraceae</taxon>
        <taxon>Leptospira</taxon>
    </lineage>
</organism>
<gene>
    <name evidence="2" type="ORF">CH360_00030</name>
    <name evidence="3" type="ORF">CH373_00030</name>
</gene>
<comment type="caution">
    <text evidence="3">The sequence shown here is derived from an EMBL/GenBank/DDBJ whole genome shotgun (WGS) entry which is preliminary data.</text>
</comment>
<feature type="signal peptide" evidence="1">
    <location>
        <begin position="1"/>
        <end position="26"/>
    </location>
</feature>
<dbReference type="Proteomes" id="UP000231990">
    <property type="component" value="Unassembled WGS sequence"/>
</dbReference>
<evidence type="ECO:0000313" key="3">
    <source>
        <dbReference type="EMBL" id="PJZ74499.1"/>
    </source>
</evidence>
<dbReference type="AlphaFoldDB" id="A0A2M9ZRA9"/>
<sequence length="200" mass="22650">MNLSFKKSKVLLLLFFSIEICSLSFCNTSTGGNRALVRRNPEPYPAGIGLSLENDVHVNGANFRDPSIHYGASSTKLKTFGFDGWIRSTTSLPFKDMFHATLDGWDWSKYRIVRFAGDSKGCQSGVSIVLPLKQGSRDAYVPISFVFGPKSFYEELKEQMEAHDIQALFDSRLDIENTSYVLGIFRKKCIRFRSYGIQKF</sequence>
<dbReference type="RefSeq" id="WP_100711910.1">
    <property type="nucleotide sequence ID" value="NZ_NPDY01000001.1"/>
</dbReference>
<evidence type="ECO:0008006" key="6">
    <source>
        <dbReference type="Google" id="ProtNLM"/>
    </source>
</evidence>
<evidence type="ECO:0000313" key="4">
    <source>
        <dbReference type="Proteomes" id="UP000231962"/>
    </source>
</evidence>
<evidence type="ECO:0000313" key="5">
    <source>
        <dbReference type="Proteomes" id="UP000231990"/>
    </source>
</evidence>
<evidence type="ECO:0000313" key="2">
    <source>
        <dbReference type="EMBL" id="PJZ70967.1"/>
    </source>
</evidence>
<dbReference type="EMBL" id="NPDZ01000001">
    <property type="protein sequence ID" value="PJZ74499.1"/>
    <property type="molecule type" value="Genomic_DNA"/>
</dbReference>
<proteinExistence type="predicted"/>
<name>A0A2M9ZRA9_9LEPT</name>
<dbReference type="EMBL" id="NPDY01000001">
    <property type="protein sequence ID" value="PJZ70967.1"/>
    <property type="molecule type" value="Genomic_DNA"/>
</dbReference>
<dbReference type="OrthoDB" id="326789at2"/>
<feature type="chain" id="PRO_5014650944" description="Lipoprotein" evidence="1">
    <location>
        <begin position="27"/>
        <end position="200"/>
    </location>
</feature>
<protein>
    <recommendedName>
        <fullName evidence="6">Lipoprotein</fullName>
    </recommendedName>
</protein>
<reference evidence="4 5" key="1">
    <citation type="submission" date="2017-07" db="EMBL/GenBank/DDBJ databases">
        <title>Leptospira spp. isolated from tropical soils.</title>
        <authorList>
            <person name="Thibeaux R."/>
            <person name="Iraola G."/>
            <person name="Ferres I."/>
            <person name="Bierque E."/>
            <person name="Girault D."/>
            <person name="Soupe-Gilbert M.-E."/>
            <person name="Picardeau M."/>
            <person name="Goarant C."/>
        </authorList>
    </citation>
    <scope>NUCLEOTIDE SEQUENCE [LARGE SCALE GENOMIC DNA]</scope>
    <source>
        <strain evidence="3 5">FH1-B-B1</strain>
        <strain evidence="2 4">FH1-B-C1</strain>
    </source>
</reference>
<keyword evidence="1" id="KW-0732">Signal</keyword>
<accession>A0A2M9ZRA9</accession>
<keyword evidence="4" id="KW-1185">Reference proteome</keyword>
<evidence type="ECO:0000256" key="1">
    <source>
        <dbReference type="SAM" id="SignalP"/>
    </source>
</evidence>